<protein>
    <submittedName>
        <fullName evidence="1">Uncharacterized protein</fullName>
    </submittedName>
</protein>
<proteinExistence type="predicted"/>
<evidence type="ECO:0000313" key="2">
    <source>
        <dbReference type="Proteomes" id="UP000485058"/>
    </source>
</evidence>
<sequence>MAHPEWTCQLFRLARISVATSQHASRSFPKLTCCFPACFFAPCSKVSLYVIKRRPRQVDGIAGWERDRDGGLPLNTVPVAPEQPRTERIGEKHAENELLTMFAVLQASEGHG</sequence>
<evidence type="ECO:0000313" key="1">
    <source>
        <dbReference type="EMBL" id="GFH29325.1"/>
    </source>
</evidence>
<name>A0A6A0A9K3_HAELA</name>
<keyword evidence="2" id="KW-1185">Reference proteome</keyword>
<dbReference type="Proteomes" id="UP000485058">
    <property type="component" value="Unassembled WGS sequence"/>
</dbReference>
<reference evidence="1 2" key="1">
    <citation type="submission" date="2020-02" db="EMBL/GenBank/DDBJ databases">
        <title>Draft genome sequence of Haematococcus lacustris strain NIES-144.</title>
        <authorList>
            <person name="Morimoto D."/>
            <person name="Nakagawa S."/>
            <person name="Yoshida T."/>
            <person name="Sawayama S."/>
        </authorList>
    </citation>
    <scope>NUCLEOTIDE SEQUENCE [LARGE SCALE GENOMIC DNA]</scope>
    <source>
        <strain evidence="1 2">NIES-144</strain>
    </source>
</reference>
<organism evidence="1 2">
    <name type="scientific">Haematococcus lacustris</name>
    <name type="common">Green alga</name>
    <name type="synonym">Haematococcus pluvialis</name>
    <dbReference type="NCBI Taxonomy" id="44745"/>
    <lineage>
        <taxon>Eukaryota</taxon>
        <taxon>Viridiplantae</taxon>
        <taxon>Chlorophyta</taxon>
        <taxon>core chlorophytes</taxon>
        <taxon>Chlorophyceae</taxon>
        <taxon>CS clade</taxon>
        <taxon>Chlamydomonadales</taxon>
        <taxon>Haematococcaceae</taxon>
        <taxon>Haematococcus</taxon>
    </lineage>
</organism>
<dbReference type="AlphaFoldDB" id="A0A6A0A9K3"/>
<comment type="caution">
    <text evidence="1">The sequence shown here is derived from an EMBL/GenBank/DDBJ whole genome shotgun (WGS) entry which is preliminary data.</text>
</comment>
<dbReference type="EMBL" id="BLLF01004291">
    <property type="protein sequence ID" value="GFH29325.1"/>
    <property type="molecule type" value="Genomic_DNA"/>
</dbReference>
<accession>A0A6A0A9K3</accession>
<gene>
    <name evidence="1" type="ORF">HaLaN_27966</name>
</gene>